<dbReference type="GO" id="GO:0006520">
    <property type="term" value="P:amino acid metabolic process"/>
    <property type="evidence" value="ECO:0007669"/>
    <property type="project" value="InterPro"/>
</dbReference>
<evidence type="ECO:0000256" key="1">
    <source>
        <dbReference type="ARBA" id="ARBA00001933"/>
    </source>
</evidence>
<dbReference type="Pfam" id="PF00155">
    <property type="entry name" value="Aminotran_1_2"/>
    <property type="match status" value="1"/>
</dbReference>
<keyword evidence="4 6" id="KW-0808">Transferase</keyword>
<protein>
    <recommendedName>
        <fullName evidence="6">Aminotransferase</fullName>
        <ecNumber evidence="6">2.6.1.-</ecNumber>
    </recommendedName>
</protein>
<dbReference type="InterPro" id="IPR015424">
    <property type="entry name" value="PyrdxlP-dep_Trfase"/>
</dbReference>
<feature type="domain" description="Aminotransferase class I/classII large" evidence="7">
    <location>
        <begin position="32"/>
        <end position="382"/>
    </location>
</feature>
<organism evidence="8 9">
    <name type="scientific">Lysinibacillus composti</name>
    <dbReference type="NCBI Taxonomy" id="720633"/>
    <lineage>
        <taxon>Bacteria</taxon>
        <taxon>Bacillati</taxon>
        <taxon>Bacillota</taxon>
        <taxon>Bacilli</taxon>
        <taxon>Bacillales</taxon>
        <taxon>Bacillaceae</taxon>
        <taxon>Lysinibacillus</taxon>
    </lineage>
</organism>
<evidence type="ECO:0000256" key="2">
    <source>
        <dbReference type="ARBA" id="ARBA00007441"/>
    </source>
</evidence>
<dbReference type="InterPro" id="IPR050596">
    <property type="entry name" value="AspAT/PAT-like"/>
</dbReference>
<comment type="cofactor">
    <cofactor evidence="1 6">
        <name>pyridoxal 5'-phosphate</name>
        <dbReference type="ChEBI" id="CHEBI:597326"/>
    </cofactor>
</comment>
<dbReference type="NCBIfam" id="NF005817">
    <property type="entry name" value="PRK07683.1"/>
    <property type="match status" value="1"/>
</dbReference>
<comment type="similarity">
    <text evidence="2 6">Belongs to the class-I pyridoxal-phosphate-dependent aminotransferase family.</text>
</comment>
<sequence length="394" mass="43612">MTNLSELLNKNVLEIEESGIRKIANLAIGMSDVVNLTFGQPDFPSPSYINTAGIKAIQENKTGYTLNSGLPELRKYASKYVQDLYGLTYNPDDEVLITTGASEALDLAFRTILSPGAEVILPAPVYTGYEPLIKLCDAVPVFVDTRETGFKLTAEAIAEKITDKTRCIIIPYPSNPTGTVLTKEEVLAIGEVLKDKNIFIVSDEIYSELVYDVPHYSIAAVPGLRDKTIVINGLSKSHSMTGWRIGFTFAPPYLTKLLLKLHAYNNVCATSISQYAGIEALKQGANHEEVLAMKNEYKKRREYVYNRLIEMGLEVEKPQGAFYIFPSIKKFGLTSDEFALKLLYEAKVGVIAGTAFSEYGEGYIRISYAQAMEELEEGLNRIGNFLSTLTMVNS</sequence>
<dbReference type="Gene3D" id="3.40.640.10">
    <property type="entry name" value="Type I PLP-dependent aspartate aminotransferase-like (Major domain)"/>
    <property type="match status" value="1"/>
</dbReference>
<keyword evidence="3 6" id="KW-0032">Aminotransferase</keyword>
<evidence type="ECO:0000256" key="3">
    <source>
        <dbReference type="ARBA" id="ARBA00022576"/>
    </source>
</evidence>
<dbReference type="EC" id="2.6.1.-" evidence="6"/>
<evidence type="ECO:0000259" key="7">
    <source>
        <dbReference type="Pfam" id="PF00155"/>
    </source>
</evidence>
<reference evidence="8 9" key="1">
    <citation type="journal article" date="2013" name="J. Microbiol.">
        <title>Lysinibacillus chungkukjangi sp. nov., isolated from Chungkukjang, Korean fermented soybean food.</title>
        <authorList>
            <person name="Kim S.J."/>
            <person name="Jang Y.H."/>
            <person name="Hamada M."/>
            <person name="Ahn J.H."/>
            <person name="Weon H.Y."/>
            <person name="Suzuki K."/>
            <person name="Whang K.S."/>
            <person name="Kwon S.W."/>
        </authorList>
    </citation>
    <scope>NUCLEOTIDE SEQUENCE [LARGE SCALE GENOMIC DNA]</scope>
    <source>
        <strain evidence="8 9">MCCC 1A12701</strain>
    </source>
</reference>
<dbReference type="GO" id="GO:0008483">
    <property type="term" value="F:transaminase activity"/>
    <property type="evidence" value="ECO:0007669"/>
    <property type="project" value="UniProtKB-KW"/>
</dbReference>
<evidence type="ECO:0000256" key="4">
    <source>
        <dbReference type="ARBA" id="ARBA00022679"/>
    </source>
</evidence>
<comment type="caution">
    <text evidence="8">The sequence shown here is derived from an EMBL/GenBank/DDBJ whole genome shotgun (WGS) entry which is preliminary data.</text>
</comment>
<dbReference type="FunFam" id="3.40.640.10:FF:000033">
    <property type="entry name" value="Aspartate aminotransferase"/>
    <property type="match status" value="1"/>
</dbReference>
<dbReference type="SUPFAM" id="SSF53383">
    <property type="entry name" value="PLP-dependent transferases"/>
    <property type="match status" value="1"/>
</dbReference>
<keyword evidence="9" id="KW-1185">Reference proteome</keyword>
<dbReference type="RefSeq" id="WP_124764760.1">
    <property type="nucleotide sequence ID" value="NZ_JAFBDY010000008.1"/>
</dbReference>
<dbReference type="InterPro" id="IPR004839">
    <property type="entry name" value="Aminotransferase_I/II_large"/>
</dbReference>
<dbReference type="CDD" id="cd00609">
    <property type="entry name" value="AAT_like"/>
    <property type="match status" value="1"/>
</dbReference>
<evidence type="ECO:0000256" key="5">
    <source>
        <dbReference type="ARBA" id="ARBA00022898"/>
    </source>
</evidence>
<dbReference type="PANTHER" id="PTHR46383:SF4">
    <property type="entry name" value="AMINOTRANSFERASE"/>
    <property type="match status" value="1"/>
</dbReference>
<evidence type="ECO:0000313" key="8">
    <source>
        <dbReference type="EMBL" id="RQW74476.1"/>
    </source>
</evidence>
<evidence type="ECO:0000313" key="9">
    <source>
        <dbReference type="Proteomes" id="UP000274033"/>
    </source>
</evidence>
<dbReference type="Proteomes" id="UP000274033">
    <property type="component" value="Unassembled WGS sequence"/>
</dbReference>
<dbReference type="EMBL" id="RRCT01000009">
    <property type="protein sequence ID" value="RQW74476.1"/>
    <property type="molecule type" value="Genomic_DNA"/>
</dbReference>
<dbReference type="PANTHER" id="PTHR46383">
    <property type="entry name" value="ASPARTATE AMINOTRANSFERASE"/>
    <property type="match status" value="1"/>
</dbReference>
<dbReference type="Gene3D" id="3.90.1150.10">
    <property type="entry name" value="Aspartate Aminotransferase, domain 1"/>
    <property type="match status" value="1"/>
</dbReference>
<keyword evidence="5" id="KW-0663">Pyridoxal phosphate</keyword>
<dbReference type="AlphaFoldDB" id="A0A3N9URF3"/>
<proteinExistence type="inferred from homology"/>
<dbReference type="InterPro" id="IPR015421">
    <property type="entry name" value="PyrdxlP-dep_Trfase_major"/>
</dbReference>
<name>A0A3N9URF3_9BACI</name>
<gene>
    <name evidence="8" type="ORF">EBB45_11345</name>
</gene>
<dbReference type="InterPro" id="IPR004838">
    <property type="entry name" value="NHTrfase_class1_PyrdxlP-BS"/>
</dbReference>
<accession>A0A3N9URF3</accession>
<evidence type="ECO:0000256" key="6">
    <source>
        <dbReference type="RuleBase" id="RU000481"/>
    </source>
</evidence>
<dbReference type="PROSITE" id="PS00105">
    <property type="entry name" value="AA_TRANSFER_CLASS_1"/>
    <property type="match status" value="1"/>
</dbReference>
<dbReference type="GO" id="GO:0030170">
    <property type="term" value="F:pyridoxal phosphate binding"/>
    <property type="evidence" value="ECO:0007669"/>
    <property type="project" value="InterPro"/>
</dbReference>
<dbReference type="InterPro" id="IPR015422">
    <property type="entry name" value="PyrdxlP-dep_Trfase_small"/>
</dbReference>
<dbReference type="OrthoDB" id="9802328at2"/>